<sequence length="699" mass="78483">MNIQSKAHEKLLNVIDDLRSQGISRFIDLPQLIVCGDQSSGKSSVLEAVSGIQFPTKDALCTRFATELILRRNPEIASVVTIVPDPNRSGEEKARLQGFKCDSSVYDDFGGIIDKAGKLMGLEGTSKVFSSDVLRIELSGPRQPHLTLVDLPGLFHSGSKSQSDDDAEAVKALVTGYMKKSRSIILAVVSAKNDYNNQIVTKYARAFDKGELRTLGIITKPDTLPAGSDSENQYFELAENKDVYFRLGWHVLKNRDYGQRNFSVAERDASELEFFSKGIWTSLSPIQLGIEPLRPRLSRVLQGQILYELPNLISDVESGLRECQARLDKLGTARGTKQEQRLHLHTVSDAFTTILKDAINGKYDNEYFGDATTEEGYAKRIRAVTNNMLEQFAEEVRCRGHKYQIVEDPPEEPQKRPPIKVSKETRIERVKELIRCNRGKELSIISKEDTITNLFREQSSPWIDIVKRHAENIFDAVKHAVLNILENTSDQATRDGVLSCIVNPALGKIKEDFDLAVDRTLKQHVQGHPITFNHYFTENVQKLRNEHNAEHLSELLEIFFGKDPCSDDYITEGQQVDTRSLLYALTAPNEEDMTLFACSEALHVMQAYYKVAQKYFTDDFAISAVEQGLLVKLETIFNPGTILILEEDMVEDIAGETEESKLERASSVAKLGTLKTTLDVLKRLDRGQTQGIAKDATTF</sequence>
<dbReference type="EMBL" id="JAPDRQ010000175">
    <property type="protein sequence ID" value="KAJ9652949.1"/>
    <property type="molecule type" value="Genomic_DNA"/>
</dbReference>
<keyword evidence="2" id="KW-1185">Reference proteome</keyword>
<reference evidence="1" key="1">
    <citation type="submission" date="2022-10" db="EMBL/GenBank/DDBJ databases">
        <title>Culturing micro-colonial fungi from biological soil crusts in the Mojave desert and describing Neophaeococcomyces mojavensis, and introducing the new genera and species Taxawa tesnikishii.</title>
        <authorList>
            <person name="Kurbessoian T."/>
            <person name="Stajich J.E."/>
        </authorList>
    </citation>
    <scope>NUCLEOTIDE SEQUENCE</scope>
    <source>
        <strain evidence="1">JES_112</strain>
    </source>
</reference>
<gene>
    <name evidence="1" type="ORF">H2198_007817</name>
</gene>
<name>A0ACC2ZZ06_9EURO</name>
<protein>
    <submittedName>
        <fullName evidence="1">Uncharacterized protein</fullName>
    </submittedName>
</protein>
<comment type="caution">
    <text evidence="1">The sequence shown here is derived from an EMBL/GenBank/DDBJ whole genome shotgun (WGS) entry which is preliminary data.</text>
</comment>
<evidence type="ECO:0000313" key="2">
    <source>
        <dbReference type="Proteomes" id="UP001172386"/>
    </source>
</evidence>
<dbReference type="Proteomes" id="UP001172386">
    <property type="component" value="Unassembled WGS sequence"/>
</dbReference>
<proteinExistence type="predicted"/>
<organism evidence="1 2">
    <name type="scientific">Neophaeococcomyces mojaviensis</name>
    <dbReference type="NCBI Taxonomy" id="3383035"/>
    <lineage>
        <taxon>Eukaryota</taxon>
        <taxon>Fungi</taxon>
        <taxon>Dikarya</taxon>
        <taxon>Ascomycota</taxon>
        <taxon>Pezizomycotina</taxon>
        <taxon>Eurotiomycetes</taxon>
        <taxon>Chaetothyriomycetidae</taxon>
        <taxon>Chaetothyriales</taxon>
        <taxon>Chaetothyriales incertae sedis</taxon>
        <taxon>Neophaeococcomyces</taxon>
    </lineage>
</organism>
<accession>A0ACC2ZZ06</accession>
<evidence type="ECO:0000313" key="1">
    <source>
        <dbReference type="EMBL" id="KAJ9652949.1"/>
    </source>
</evidence>